<proteinExistence type="inferred from homology"/>
<comment type="caution">
    <text evidence="3">The sequence shown here is derived from an EMBL/GenBank/DDBJ whole genome shotgun (WGS) entry which is preliminary data.</text>
</comment>
<dbReference type="EMBL" id="RQHW01000047">
    <property type="protein sequence ID" value="TGN18142.1"/>
    <property type="molecule type" value="Genomic_DNA"/>
</dbReference>
<evidence type="ECO:0000313" key="4">
    <source>
        <dbReference type="Proteomes" id="UP000298058"/>
    </source>
</evidence>
<evidence type="ECO:0000256" key="1">
    <source>
        <dbReference type="ARBA" id="ARBA00006817"/>
    </source>
</evidence>
<reference evidence="3" key="1">
    <citation type="journal article" date="2019" name="PLoS Negl. Trop. Dis.">
        <title>Revisiting the worldwide diversity of Leptospira species in the environment.</title>
        <authorList>
            <person name="Vincent A.T."/>
            <person name="Schiettekatte O."/>
            <person name="Bourhy P."/>
            <person name="Veyrier F.J."/>
            <person name="Picardeau M."/>
        </authorList>
    </citation>
    <scope>NUCLEOTIDE SEQUENCE [LARGE SCALE GENOMIC DNA]</scope>
    <source>
        <strain evidence="3">201300427</strain>
    </source>
</reference>
<dbReference type="Gene3D" id="3.30.530.20">
    <property type="match status" value="1"/>
</dbReference>
<dbReference type="Pfam" id="PF08327">
    <property type="entry name" value="AHSA1"/>
    <property type="match status" value="1"/>
</dbReference>
<name>A0A4R9LWX1_9LEPT</name>
<dbReference type="Proteomes" id="UP000298058">
    <property type="component" value="Unassembled WGS sequence"/>
</dbReference>
<dbReference type="AlphaFoldDB" id="A0A4R9LWX1"/>
<dbReference type="InterPro" id="IPR023393">
    <property type="entry name" value="START-like_dom_sf"/>
</dbReference>
<gene>
    <name evidence="3" type="ORF">EHS15_12045</name>
</gene>
<dbReference type="InterPro" id="IPR013538">
    <property type="entry name" value="ASHA1/2-like_C"/>
</dbReference>
<dbReference type="RefSeq" id="WP_135760829.1">
    <property type="nucleotide sequence ID" value="NZ_RQHW01000047.1"/>
</dbReference>
<evidence type="ECO:0000259" key="2">
    <source>
        <dbReference type="Pfam" id="PF08327"/>
    </source>
</evidence>
<protein>
    <submittedName>
        <fullName evidence="3">SRPBCC domain-containing protein</fullName>
    </submittedName>
</protein>
<dbReference type="OrthoDB" id="9805228at2"/>
<feature type="domain" description="Activator of Hsp90 ATPase homologue 1/2-like C-terminal" evidence="2">
    <location>
        <begin position="14"/>
        <end position="150"/>
    </location>
</feature>
<dbReference type="CDD" id="cd07814">
    <property type="entry name" value="SRPBCC_CalC_Aha1-like"/>
    <property type="match status" value="1"/>
</dbReference>
<dbReference type="SUPFAM" id="SSF55961">
    <property type="entry name" value="Bet v1-like"/>
    <property type="match status" value="1"/>
</dbReference>
<accession>A0A4R9LWX1</accession>
<comment type="similarity">
    <text evidence="1">Belongs to the AHA1 family.</text>
</comment>
<sequence length="153" mass="17786">MTALILKVEKKINADSTRLFRAWLKPDDFAKWFLAEDTIGFESVRIDPRPGGQFQINMLLNGQVLPHSGEYITIEEPNKLVFTWKSHMTDERDTLVTVLFQELPPTINKDNLPKPQTLITLTHERLTEDFQIKEHSRGWTNILEGLDQWLGKE</sequence>
<keyword evidence="4" id="KW-1185">Reference proteome</keyword>
<evidence type="ECO:0000313" key="3">
    <source>
        <dbReference type="EMBL" id="TGN18142.1"/>
    </source>
</evidence>
<organism evidence="3 4">
    <name type="scientific">Leptospira idonii</name>
    <dbReference type="NCBI Taxonomy" id="1193500"/>
    <lineage>
        <taxon>Bacteria</taxon>
        <taxon>Pseudomonadati</taxon>
        <taxon>Spirochaetota</taxon>
        <taxon>Spirochaetia</taxon>
        <taxon>Leptospirales</taxon>
        <taxon>Leptospiraceae</taxon>
        <taxon>Leptospira</taxon>
    </lineage>
</organism>